<dbReference type="AlphaFoldDB" id="A0A831XEW1"/>
<dbReference type="SUPFAM" id="SSF143100">
    <property type="entry name" value="TTHA1013/TTHA0281-like"/>
    <property type="match status" value="1"/>
</dbReference>
<gene>
    <name evidence="2" type="ORF">ENQ87_04610</name>
</gene>
<accession>A0A831XEW1</accession>
<evidence type="ECO:0000313" key="2">
    <source>
        <dbReference type="EMBL" id="HEN41650.1"/>
    </source>
</evidence>
<sequence>MKIEYPYTMEPQEGGGYFVQFVDFEEAFTEGATPEEAAFNAAEVLSGIIGYRLGKGQELPAPSATGGENIRYAAPSAAIQSAMLVHLAREEQHRSLADLARALGTSWPAVARLENPHHWPSLRQLERAAAVLGKRLILSLE</sequence>
<dbReference type="InterPro" id="IPR035069">
    <property type="entry name" value="TTHA1013/TTHA0281-like"/>
</dbReference>
<feature type="domain" description="HTH cro/C1-type" evidence="1">
    <location>
        <begin position="88"/>
        <end position="136"/>
    </location>
</feature>
<dbReference type="CDD" id="cd00093">
    <property type="entry name" value="HTH_XRE"/>
    <property type="match status" value="1"/>
</dbReference>
<dbReference type="EMBL" id="DSOV01000016">
    <property type="protein sequence ID" value="HEN41650.1"/>
    <property type="molecule type" value="Genomic_DNA"/>
</dbReference>
<name>A0A831XEW1_GEOME</name>
<protein>
    <submittedName>
        <fullName evidence="2">Type II toxin-antitoxin system HicB family antitoxin</fullName>
    </submittedName>
</protein>
<proteinExistence type="predicted"/>
<organism evidence="2">
    <name type="scientific">Geobacter metallireducens</name>
    <dbReference type="NCBI Taxonomy" id="28232"/>
    <lineage>
        <taxon>Bacteria</taxon>
        <taxon>Pseudomonadati</taxon>
        <taxon>Thermodesulfobacteriota</taxon>
        <taxon>Desulfuromonadia</taxon>
        <taxon>Geobacterales</taxon>
        <taxon>Geobacteraceae</taxon>
        <taxon>Geobacter</taxon>
    </lineage>
</organism>
<dbReference type="Gene3D" id="3.30.160.250">
    <property type="match status" value="1"/>
</dbReference>
<dbReference type="Pfam" id="PF01381">
    <property type="entry name" value="HTH_3"/>
    <property type="match status" value="1"/>
</dbReference>
<evidence type="ECO:0000259" key="1">
    <source>
        <dbReference type="Pfam" id="PF01381"/>
    </source>
</evidence>
<dbReference type="InterPro" id="IPR001387">
    <property type="entry name" value="Cro/C1-type_HTH"/>
</dbReference>
<dbReference type="SUPFAM" id="SSF47413">
    <property type="entry name" value="lambda repressor-like DNA-binding domains"/>
    <property type="match status" value="1"/>
</dbReference>
<reference evidence="2" key="1">
    <citation type="journal article" date="2020" name="mSystems">
        <title>Genome- and Community-Level Interaction Insights into Carbon Utilization and Element Cycling Functions of Hydrothermarchaeota in Hydrothermal Sediment.</title>
        <authorList>
            <person name="Zhou Z."/>
            <person name="Liu Y."/>
            <person name="Xu W."/>
            <person name="Pan J."/>
            <person name="Luo Z.H."/>
            <person name="Li M."/>
        </authorList>
    </citation>
    <scope>NUCLEOTIDE SEQUENCE [LARGE SCALE GENOMIC DNA]</scope>
    <source>
        <strain evidence="2">SpSt-349</strain>
    </source>
</reference>
<dbReference type="GO" id="GO:0003677">
    <property type="term" value="F:DNA binding"/>
    <property type="evidence" value="ECO:0007669"/>
    <property type="project" value="InterPro"/>
</dbReference>
<dbReference type="Gene3D" id="1.10.260.40">
    <property type="entry name" value="lambda repressor-like DNA-binding domains"/>
    <property type="match status" value="1"/>
</dbReference>
<comment type="caution">
    <text evidence="2">The sequence shown here is derived from an EMBL/GenBank/DDBJ whole genome shotgun (WGS) entry which is preliminary data.</text>
</comment>
<dbReference type="InterPro" id="IPR010982">
    <property type="entry name" value="Lambda_DNA-bd_dom_sf"/>
</dbReference>